<gene>
    <name evidence="2" type="ORF">RXV94_05665</name>
</gene>
<dbReference type="EMBL" id="JAWHTF010000002">
    <property type="protein sequence ID" value="MDU8885638.1"/>
    <property type="molecule type" value="Genomic_DNA"/>
</dbReference>
<dbReference type="InterPro" id="IPR045749">
    <property type="entry name" value="DUF6090"/>
</dbReference>
<keyword evidence="1" id="KW-0812">Transmembrane</keyword>
<evidence type="ECO:0000256" key="1">
    <source>
        <dbReference type="SAM" id="Phobius"/>
    </source>
</evidence>
<name>A0ABU3U5F7_9FLAO</name>
<evidence type="ECO:0000313" key="3">
    <source>
        <dbReference type="Proteomes" id="UP001268651"/>
    </source>
</evidence>
<evidence type="ECO:0000313" key="2">
    <source>
        <dbReference type="EMBL" id="MDU8885638.1"/>
    </source>
</evidence>
<keyword evidence="1" id="KW-1133">Transmembrane helix</keyword>
<reference evidence="2 3" key="1">
    <citation type="submission" date="2023-10" db="EMBL/GenBank/DDBJ databases">
        <title>Marimonas sp. nov. isolated from tidal mud flat.</title>
        <authorList>
            <person name="Jaincy N.J."/>
            <person name="Srinivasan S."/>
            <person name="Lee S.-S."/>
        </authorList>
    </citation>
    <scope>NUCLEOTIDE SEQUENCE [LARGE SCALE GENOMIC DNA]</scope>
    <source>
        <strain evidence="2 3">MJ-SS3</strain>
    </source>
</reference>
<sequence length="248" mass="29466">MIKLFKNIRRQLVNENKFGKYLRYAIGEIILVVVGILIALWINQKANYNEERNSEIAILIEIQSNLERDLIEINEDIAFMDSVNDGSHFIVHYLEHFDKPNSEFNHNVLKLRTTPHLNPNTSGYRLLVSKGVEIIQNDNLRQAISDHYESYYPYYLKYEQERIDFRIKYIESELLKYFSWTATNHTLWLGEYRITDHDYTLLKNEGTFYKLTQATKRENNLVQNRALRIKQNMIDLLSLLAKELSTKI</sequence>
<keyword evidence="1" id="KW-0472">Membrane</keyword>
<dbReference type="RefSeq" id="WP_316661533.1">
    <property type="nucleotide sequence ID" value="NZ_JAWHTF010000002.1"/>
</dbReference>
<dbReference type="Pfam" id="PF19578">
    <property type="entry name" value="DUF6090"/>
    <property type="match status" value="1"/>
</dbReference>
<dbReference type="Proteomes" id="UP001268651">
    <property type="component" value="Unassembled WGS sequence"/>
</dbReference>
<comment type="caution">
    <text evidence="2">The sequence shown here is derived from an EMBL/GenBank/DDBJ whole genome shotgun (WGS) entry which is preliminary data.</text>
</comment>
<accession>A0ABU3U5F7</accession>
<proteinExistence type="predicted"/>
<keyword evidence="3" id="KW-1185">Reference proteome</keyword>
<organism evidence="2 3">
    <name type="scientific">Gilvirhabdus luticola</name>
    <dbReference type="NCBI Taxonomy" id="3079858"/>
    <lineage>
        <taxon>Bacteria</taxon>
        <taxon>Pseudomonadati</taxon>
        <taxon>Bacteroidota</taxon>
        <taxon>Flavobacteriia</taxon>
        <taxon>Flavobacteriales</taxon>
        <taxon>Flavobacteriaceae</taxon>
        <taxon>Gilvirhabdus</taxon>
    </lineage>
</organism>
<feature type="transmembrane region" description="Helical" evidence="1">
    <location>
        <begin position="21"/>
        <end position="42"/>
    </location>
</feature>
<protein>
    <submittedName>
        <fullName evidence="2">DUF6090 family protein</fullName>
    </submittedName>
</protein>